<comment type="similarity">
    <text evidence="1 4">Belongs to the aldehyde dehydrogenase family.</text>
</comment>
<dbReference type="RefSeq" id="WP_091137809.1">
    <property type="nucleotide sequence ID" value="NZ_FMVJ01000012.1"/>
</dbReference>
<evidence type="ECO:0000256" key="1">
    <source>
        <dbReference type="ARBA" id="ARBA00009986"/>
    </source>
</evidence>
<dbReference type="InterPro" id="IPR029510">
    <property type="entry name" value="Ald_DH_CS_GLU"/>
</dbReference>
<dbReference type="FunFam" id="3.40.309.10:FF:000009">
    <property type="entry name" value="Aldehyde dehydrogenase A"/>
    <property type="match status" value="1"/>
</dbReference>
<gene>
    <name evidence="6" type="ORF">SAMN02927923_03662</name>
</gene>
<dbReference type="GO" id="GO:0016620">
    <property type="term" value="F:oxidoreductase activity, acting on the aldehyde or oxo group of donors, NAD or NADP as acceptor"/>
    <property type="evidence" value="ECO:0007669"/>
    <property type="project" value="InterPro"/>
</dbReference>
<reference evidence="6 7" key="1">
    <citation type="submission" date="2016-10" db="EMBL/GenBank/DDBJ databases">
        <authorList>
            <person name="de Groot N.N."/>
        </authorList>
    </citation>
    <scope>NUCLEOTIDE SEQUENCE [LARGE SCALE GENOMIC DNA]</scope>
    <source>
        <strain evidence="6 7">CGMCC 1.7666</strain>
    </source>
</reference>
<sequence length="463" mass="50548">MADTDIVLISPIDGRELVRRPIMSETAIDAAVKAAREAQVAWRNVPIQERAAKVSAFLDALLAMNQEVVPEIAQMMGRPVRYGGEFRGVEERARYMIGIAEKSLQNIPADDEKPGFRRMIKREPVGLVLVIAPWNYPYLTAINTIVPALMAGNAVLLKHASQTLLAGERFQMAMDRAGMPKGLFQNMHLSHDQTSRILGAGLVDHCNFTGSVGGGRAIERAAAGSFTSLGLELGGKDPAYVREDANIDHAIENLVDGAFFNSGQCCCGIERIYVHEKHYDRFVEGAADLVNQYVLGNPLEEMTTLGPMAHKRFADLVRQQNAEAVAKGAKAHIDAKNFAADVGNTAYLAPQVLTNVDHSMSVMREESFGPTVGIMKVKGDEEAIRLMNDSPYGLSAAIWTSDIDAAEAIGEKLETGTVFMNRCDYLDPALAWTGVKDTGRGASLSRLAYESLTRPKSYHLRQI</sequence>
<dbReference type="Gene3D" id="3.40.605.10">
    <property type="entry name" value="Aldehyde Dehydrogenase, Chain A, domain 1"/>
    <property type="match status" value="1"/>
</dbReference>
<feature type="domain" description="Aldehyde dehydrogenase" evidence="5">
    <location>
        <begin position="5"/>
        <end position="457"/>
    </location>
</feature>
<proteinExistence type="inferred from homology"/>
<dbReference type="InterPro" id="IPR016160">
    <property type="entry name" value="Ald_DH_CS_CYS"/>
</dbReference>
<keyword evidence="2 4" id="KW-0560">Oxidoreductase</keyword>
<dbReference type="STRING" id="549386.SAMN02927923_03662"/>
<protein>
    <submittedName>
        <fullName evidence="6">Acyl-CoA reductase</fullName>
    </submittedName>
</protein>
<dbReference type="Gene3D" id="3.40.309.10">
    <property type="entry name" value="Aldehyde Dehydrogenase, Chain A, domain 2"/>
    <property type="match status" value="1"/>
</dbReference>
<dbReference type="InterPro" id="IPR016163">
    <property type="entry name" value="Ald_DH_C"/>
</dbReference>
<dbReference type="InterPro" id="IPR015590">
    <property type="entry name" value="Aldehyde_DH_dom"/>
</dbReference>
<evidence type="ECO:0000313" key="7">
    <source>
        <dbReference type="Proteomes" id="UP000199569"/>
    </source>
</evidence>
<keyword evidence="7" id="KW-1185">Reference proteome</keyword>
<accession>A0A1G5KW37</accession>
<evidence type="ECO:0000256" key="4">
    <source>
        <dbReference type="RuleBase" id="RU003345"/>
    </source>
</evidence>
<dbReference type="Pfam" id="PF00171">
    <property type="entry name" value="Aldedh"/>
    <property type="match status" value="1"/>
</dbReference>
<dbReference type="EMBL" id="FMVJ01000012">
    <property type="protein sequence ID" value="SCZ04893.1"/>
    <property type="molecule type" value="Genomic_DNA"/>
</dbReference>
<dbReference type="PROSITE" id="PS00687">
    <property type="entry name" value="ALDEHYDE_DEHYDR_GLU"/>
    <property type="match status" value="1"/>
</dbReference>
<dbReference type="OrthoDB" id="9812625at2"/>
<evidence type="ECO:0000256" key="2">
    <source>
        <dbReference type="ARBA" id="ARBA00023002"/>
    </source>
</evidence>
<dbReference type="SUPFAM" id="SSF53720">
    <property type="entry name" value="ALDH-like"/>
    <property type="match status" value="1"/>
</dbReference>
<feature type="active site" evidence="3">
    <location>
        <position position="232"/>
    </location>
</feature>
<dbReference type="AlphaFoldDB" id="A0A1G5KW37"/>
<evidence type="ECO:0000259" key="5">
    <source>
        <dbReference type="Pfam" id="PF00171"/>
    </source>
</evidence>
<dbReference type="Proteomes" id="UP000199569">
    <property type="component" value="Unassembled WGS sequence"/>
</dbReference>
<name>A0A1G5KW37_9HYPH</name>
<evidence type="ECO:0000256" key="3">
    <source>
        <dbReference type="PROSITE-ProRule" id="PRU10007"/>
    </source>
</evidence>
<dbReference type="InterPro" id="IPR016161">
    <property type="entry name" value="Ald_DH/histidinol_DH"/>
</dbReference>
<evidence type="ECO:0000313" key="6">
    <source>
        <dbReference type="EMBL" id="SCZ04893.1"/>
    </source>
</evidence>
<dbReference type="InterPro" id="IPR016162">
    <property type="entry name" value="Ald_DH_N"/>
</dbReference>
<dbReference type="CDD" id="cd07102">
    <property type="entry name" value="ALDH_EDX86601"/>
    <property type="match status" value="1"/>
</dbReference>
<dbReference type="PROSITE" id="PS00070">
    <property type="entry name" value="ALDEHYDE_DEHYDR_CYS"/>
    <property type="match status" value="1"/>
</dbReference>
<organism evidence="6 7">
    <name type="scientific">Microvirga guangxiensis</name>
    <dbReference type="NCBI Taxonomy" id="549386"/>
    <lineage>
        <taxon>Bacteria</taxon>
        <taxon>Pseudomonadati</taxon>
        <taxon>Pseudomonadota</taxon>
        <taxon>Alphaproteobacteria</taxon>
        <taxon>Hyphomicrobiales</taxon>
        <taxon>Methylobacteriaceae</taxon>
        <taxon>Microvirga</taxon>
    </lineage>
</organism>
<dbReference type="PANTHER" id="PTHR11699">
    <property type="entry name" value="ALDEHYDE DEHYDROGENASE-RELATED"/>
    <property type="match status" value="1"/>
</dbReference>